<proteinExistence type="predicted"/>
<accession>B8J6S5</accession>
<organism evidence="2 3">
    <name type="scientific">Anaeromyxobacter dehalogenans (strain ATCC BAA-258 / DSM 21875 / 2CP-1)</name>
    <dbReference type="NCBI Taxonomy" id="455488"/>
    <lineage>
        <taxon>Bacteria</taxon>
        <taxon>Pseudomonadati</taxon>
        <taxon>Myxococcota</taxon>
        <taxon>Myxococcia</taxon>
        <taxon>Myxococcales</taxon>
        <taxon>Cystobacterineae</taxon>
        <taxon>Anaeromyxobacteraceae</taxon>
        <taxon>Anaeromyxobacter</taxon>
    </lineage>
</organism>
<dbReference type="SUPFAM" id="SSF53067">
    <property type="entry name" value="Actin-like ATPase domain"/>
    <property type="match status" value="2"/>
</dbReference>
<feature type="domain" description="Gcp-like" evidence="1">
    <location>
        <begin position="49"/>
        <end position="193"/>
    </location>
</feature>
<dbReference type="GO" id="GO:0008233">
    <property type="term" value="F:peptidase activity"/>
    <property type="evidence" value="ECO:0007669"/>
    <property type="project" value="UniProtKB-KW"/>
</dbReference>
<dbReference type="HOGENOM" id="CLU_064886_3_0_7"/>
<sequence>MLVAALDTATLTLSCALVDLDPAGGPVRVRCERTEHAATKPAPGRTGGHGARLPSALTDLLTAEGLTLPDVEGYAIGIGPGSFTGLRIGLATWKGLAYASRRPIAGASSLAALALGAAPAAPDGALLVPLLDAKKGEVYAGFYRVAGGAVEAVAPDAALAPGALLERLATLPGGADALALGEGLAAYAEMLEGRLARLAGAPVAPPAGAVAALAAPALRSRPYDAQALFALEPHYVRASEAELKFPHGLGPGAQRP</sequence>
<dbReference type="InterPro" id="IPR043129">
    <property type="entry name" value="ATPase_NBD"/>
</dbReference>
<protein>
    <submittedName>
        <fullName evidence="2">Peptidase M22 glycoprotease</fullName>
    </submittedName>
</protein>
<dbReference type="RefSeq" id="WP_015934815.1">
    <property type="nucleotide sequence ID" value="NC_011891.1"/>
</dbReference>
<evidence type="ECO:0000259" key="1">
    <source>
        <dbReference type="Pfam" id="PF00814"/>
    </source>
</evidence>
<dbReference type="EMBL" id="CP001359">
    <property type="protein sequence ID" value="ACL67047.1"/>
    <property type="molecule type" value="Genomic_DNA"/>
</dbReference>
<name>B8J6S5_ANAD2</name>
<keyword evidence="3" id="KW-1185">Reference proteome</keyword>
<evidence type="ECO:0000313" key="2">
    <source>
        <dbReference type="EMBL" id="ACL67047.1"/>
    </source>
</evidence>
<gene>
    <name evidence="2" type="ordered locus">A2cp1_3721</name>
</gene>
<evidence type="ECO:0000313" key="3">
    <source>
        <dbReference type="Proteomes" id="UP000007089"/>
    </source>
</evidence>
<dbReference type="GO" id="GO:0006508">
    <property type="term" value="P:proteolysis"/>
    <property type="evidence" value="ECO:0007669"/>
    <property type="project" value="UniProtKB-KW"/>
</dbReference>
<dbReference type="KEGG" id="acp:A2cp1_3721"/>
<reference evidence="2" key="1">
    <citation type="submission" date="2009-01" db="EMBL/GenBank/DDBJ databases">
        <title>Complete sequence of Anaeromyxobacter dehalogenans 2CP-1.</title>
        <authorList>
            <consortium name="US DOE Joint Genome Institute"/>
            <person name="Lucas S."/>
            <person name="Copeland A."/>
            <person name="Lapidus A."/>
            <person name="Glavina del Rio T."/>
            <person name="Dalin E."/>
            <person name="Tice H."/>
            <person name="Bruce D."/>
            <person name="Goodwin L."/>
            <person name="Pitluck S."/>
            <person name="Saunders E."/>
            <person name="Brettin T."/>
            <person name="Detter J.C."/>
            <person name="Han C."/>
            <person name="Larimer F."/>
            <person name="Land M."/>
            <person name="Hauser L."/>
            <person name="Kyrpides N."/>
            <person name="Ovchinnikova G."/>
            <person name="Beliaev A.S."/>
            <person name="Richardson P."/>
        </authorList>
    </citation>
    <scope>NUCLEOTIDE SEQUENCE</scope>
    <source>
        <strain evidence="2">2CP-1</strain>
    </source>
</reference>
<dbReference type="GO" id="GO:0002949">
    <property type="term" value="P:tRNA threonylcarbamoyladenosine modification"/>
    <property type="evidence" value="ECO:0007669"/>
    <property type="project" value="InterPro"/>
</dbReference>
<dbReference type="Proteomes" id="UP000007089">
    <property type="component" value="Chromosome"/>
</dbReference>
<dbReference type="InterPro" id="IPR022496">
    <property type="entry name" value="T6A_TsaB"/>
</dbReference>
<dbReference type="NCBIfam" id="TIGR03725">
    <property type="entry name" value="T6A_YeaZ"/>
    <property type="match status" value="1"/>
</dbReference>
<dbReference type="Gene3D" id="3.30.420.40">
    <property type="match status" value="2"/>
</dbReference>
<dbReference type="InterPro" id="IPR000905">
    <property type="entry name" value="Gcp-like_dom"/>
</dbReference>
<dbReference type="Pfam" id="PF00814">
    <property type="entry name" value="TsaD"/>
    <property type="match status" value="1"/>
</dbReference>
<dbReference type="AlphaFoldDB" id="B8J6S5"/>